<sequence>MEREGQLKPDREGDTTVRITIKDGKITEIIESGNASLDYGDLPKVVEDKTKPKEN</sequence>
<protein>
    <submittedName>
        <fullName evidence="2">Uncharacterized protein</fullName>
    </submittedName>
</protein>
<proteinExistence type="predicted"/>
<dbReference type="AlphaFoldDB" id="A0A0G0PXW2"/>
<name>A0A0G0PXW2_9BACT</name>
<feature type="compositionally biased region" description="Basic and acidic residues" evidence="1">
    <location>
        <begin position="44"/>
        <end position="55"/>
    </location>
</feature>
<evidence type="ECO:0000313" key="2">
    <source>
        <dbReference type="EMBL" id="KKR29971.1"/>
    </source>
</evidence>
<evidence type="ECO:0000256" key="1">
    <source>
        <dbReference type="SAM" id="MobiDB-lite"/>
    </source>
</evidence>
<feature type="region of interest" description="Disordered" evidence="1">
    <location>
        <begin position="33"/>
        <end position="55"/>
    </location>
</feature>
<gene>
    <name evidence="2" type="ORF">UT61_C0017G0008</name>
</gene>
<accession>A0A0G0PXW2</accession>
<dbReference type="EMBL" id="LBXL01000017">
    <property type="protein sequence ID" value="KKR29971.1"/>
    <property type="molecule type" value="Genomic_DNA"/>
</dbReference>
<comment type="caution">
    <text evidence="2">The sequence shown here is derived from an EMBL/GenBank/DDBJ whole genome shotgun (WGS) entry which is preliminary data.</text>
</comment>
<organism evidence="2 3">
    <name type="scientific">Candidatus Woesebacteria bacterium GW2011_GWA1_39_8</name>
    <dbReference type="NCBI Taxonomy" id="1618552"/>
    <lineage>
        <taxon>Bacteria</taxon>
        <taxon>Candidatus Woeseibacteriota</taxon>
    </lineage>
</organism>
<dbReference type="Proteomes" id="UP000034793">
    <property type="component" value="Unassembled WGS sequence"/>
</dbReference>
<evidence type="ECO:0000313" key="3">
    <source>
        <dbReference type="Proteomes" id="UP000034793"/>
    </source>
</evidence>
<reference evidence="2 3" key="1">
    <citation type="journal article" date="2015" name="Nature">
        <title>rRNA introns, odd ribosomes, and small enigmatic genomes across a large radiation of phyla.</title>
        <authorList>
            <person name="Brown C.T."/>
            <person name="Hug L.A."/>
            <person name="Thomas B.C."/>
            <person name="Sharon I."/>
            <person name="Castelle C.J."/>
            <person name="Singh A."/>
            <person name="Wilkins M.J."/>
            <person name="Williams K.H."/>
            <person name="Banfield J.F."/>
        </authorList>
    </citation>
    <scope>NUCLEOTIDE SEQUENCE [LARGE SCALE GENOMIC DNA]</scope>
</reference>